<protein>
    <submittedName>
        <fullName evidence="5">Gas vesicle synthesis protein GvpL/GvpF</fullName>
    </submittedName>
</protein>
<evidence type="ECO:0000256" key="1">
    <source>
        <dbReference type="ARBA" id="ARBA00022987"/>
    </source>
</evidence>
<comment type="subcellular location">
    <subcellularLocation>
        <location evidence="2">Gas vesicle</location>
    </subcellularLocation>
</comment>
<dbReference type="PANTHER" id="PTHR36852:SF1">
    <property type="entry name" value="PROTEIN GVPL 2"/>
    <property type="match status" value="1"/>
</dbReference>
<dbReference type="RefSeq" id="WP_075004649.1">
    <property type="nucleotide sequence ID" value="NZ_FOAP01000001.1"/>
</dbReference>
<proteinExistence type="inferred from homology"/>
<evidence type="ECO:0000256" key="4">
    <source>
        <dbReference type="SAM" id="MobiDB-lite"/>
    </source>
</evidence>
<dbReference type="Proteomes" id="UP000182719">
    <property type="component" value="Unassembled WGS sequence"/>
</dbReference>
<evidence type="ECO:0000256" key="3">
    <source>
        <dbReference type="ARBA" id="ARBA00035643"/>
    </source>
</evidence>
<feature type="compositionally biased region" description="Pro residues" evidence="4">
    <location>
        <begin position="20"/>
        <end position="34"/>
    </location>
</feature>
<name>A0A1H7GDK3_STIAU</name>
<evidence type="ECO:0000313" key="6">
    <source>
        <dbReference type="Proteomes" id="UP000182719"/>
    </source>
</evidence>
<dbReference type="PANTHER" id="PTHR36852">
    <property type="entry name" value="PROTEIN GVPL 2"/>
    <property type="match status" value="1"/>
</dbReference>
<dbReference type="Pfam" id="PF06386">
    <property type="entry name" value="GvpL_GvpF"/>
    <property type="match status" value="1"/>
</dbReference>
<reference evidence="6" key="1">
    <citation type="submission" date="2016-10" db="EMBL/GenBank/DDBJ databases">
        <authorList>
            <person name="Varghese N."/>
            <person name="Submissions S."/>
        </authorList>
    </citation>
    <scope>NUCLEOTIDE SEQUENCE [LARGE SCALE GENOMIC DNA]</scope>
    <source>
        <strain evidence="6">DSM 17044</strain>
    </source>
</reference>
<comment type="similarity">
    <text evidence="3">Belongs to the gas vesicle GvpF/GvpL family.</text>
</comment>
<dbReference type="EMBL" id="FOAP01000001">
    <property type="protein sequence ID" value="SEK36229.1"/>
    <property type="molecule type" value="Genomic_DNA"/>
</dbReference>
<evidence type="ECO:0000256" key="2">
    <source>
        <dbReference type="ARBA" id="ARBA00035108"/>
    </source>
</evidence>
<organism evidence="5 6">
    <name type="scientific">Stigmatella aurantiaca</name>
    <dbReference type="NCBI Taxonomy" id="41"/>
    <lineage>
        <taxon>Bacteria</taxon>
        <taxon>Pseudomonadati</taxon>
        <taxon>Myxococcota</taxon>
        <taxon>Myxococcia</taxon>
        <taxon>Myxococcales</taxon>
        <taxon>Cystobacterineae</taxon>
        <taxon>Archangiaceae</taxon>
        <taxon>Stigmatella</taxon>
    </lineage>
</organism>
<dbReference type="GO" id="GO:0031411">
    <property type="term" value="C:gas vesicle"/>
    <property type="evidence" value="ECO:0007669"/>
    <property type="project" value="UniProtKB-SubCell"/>
</dbReference>
<gene>
    <name evidence="5" type="ORF">SAMN05444354_101382</name>
</gene>
<dbReference type="AlphaFoldDB" id="A0A1H7GDK3"/>
<dbReference type="GO" id="GO:0031412">
    <property type="term" value="P:gas vesicle organization"/>
    <property type="evidence" value="ECO:0007669"/>
    <property type="project" value="InterPro"/>
</dbReference>
<evidence type="ECO:0000313" key="5">
    <source>
        <dbReference type="EMBL" id="SEK36229.1"/>
    </source>
</evidence>
<accession>A0A1H7GDK3</accession>
<feature type="region of interest" description="Disordered" evidence="4">
    <location>
        <begin position="1"/>
        <end position="35"/>
    </location>
</feature>
<keyword evidence="6" id="KW-1185">Reference proteome</keyword>
<keyword evidence="1" id="KW-0304">Gas vesicle</keyword>
<dbReference type="OrthoDB" id="144737at2"/>
<sequence length="299" mass="32585">MARPPVRKGSSRTAKRPAKRQPPPAVEPPRPVAEPEPLRAALPASEGLIPAHGVYVYGVLRTEEALRFGPIGLGVPPAEVSTLVYRGLGAVVSKGPLGVPDPTRDNVLTHHRVQEAVLREHTLLPTAFGLTFPSPEDVTALLRAAHDAFSGVLTRLEGHVELGLKVLWDQDRVARELELADAELGRLALQPPGSPGHLEYARKLEGALQERARREGEALVDALRPVAAAARVVSPVGERMMLNAVFLVAREREAAFDARVKSLAANHAMLTFQFTGPWAPYHFADIRLRLTREEPPKNR</sequence>
<dbReference type="InterPro" id="IPR009430">
    <property type="entry name" value="GvpL/GvpF"/>
</dbReference>
<feature type="compositionally biased region" description="Basic residues" evidence="4">
    <location>
        <begin position="1"/>
        <end position="19"/>
    </location>
</feature>